<evidence type="ECO:0000313" key="1">
    <source>
        <dbReference type="EMBL" id="MBX55661.1"/>
    </source>
</evidence>
<dbReference type="AlphaFoldDB" id="A0A2P2PLX8"/>
<reference evidence="1" key="1">
    <citation type="submission" date="2018-02" db="EMBL/GenBank/DDBJ databases">
        <title>Rhizophora mucronata_Transcriptome.</title>
        <authorList>
            <person name="Meera S.P."/>
            <person name="Sreeshan A."/>
            <person name="Augustine A."/>
        </authorList>
    </citation>
    <scope>NUCLEOTIDE SEQUENCE</scope>
    <source>
        <tissue evidence="1">Leaf</tissue>
    </source>
</reference>
<protein>
    <submittedName>
        <fullName evidence="1">Uncharacterized protein</fullName>
    </submittedName>
</protein>
<proteinExistence type="predicted"/>
<accession>A0A2P2PLX8</accession>
<name>A0A2P2PLX8_RHIMU</name>
<sequence length="62" mass="7194">MNLYLQDTLGLSCIHFSLHFLIMAYHLSSVPLPNFLSCLYFSCFDDPYFSSFFEVGWVSDIT</sequence>
<dbReference type="EMBL" id="GGEC01075177">
    <property type="protein sequence ID" value="MBX55661.1"/>
    <property type="molecule type" value="Transcribed_RNA"/>
</dbReference>
<organism evidence="1">
    <name type="scientific">Rhizophora mucronata</name>
    <name type="common">Asiatic mangrove</name>
    <dbReference type="NCBI Taxonomy" id="61149"/>
    <lineage>
        <taxon>Eukaryota</taxon>
        <taxon>Viridiplantae</taxon>
        <taxon>Streptophyta</taxon>
        <taxon>Embryophyta</taxon>
        <taxon>Tracheophyta</taxon>
        <taxon>Spermatophyta</taxon>
        <taxon>Magnoliopsida</taxon>
        <taxon>eudicotyledons</taxon>
        <taxon>Gunneridae</taxon>
        <taxon>Pentapetalae</taxon>
        <taxon>rosids</taxon>
        <taxon>fabids</taxon>
        <taxon>Malpighiales</taxon>
        <taxon>Rhizophoraceae</taxon>
        <taxon>Rhizophora</taxon>
    </lineage>
</organism>